<gene>
    <name evidence="1" type="ORF">HNQ59_001723</name>
</gene>
<dbReference type="InterPro" id="IPR007523">
    <property type="entry name" value="NDUFAF3/AAMDC"/>
</dbReference>
<evidence type="ECO:0000313" key="2">
    <source>
        <dbReference type="Proteomes" id="UP000575898"/>
    </source>
</evidence>
<evidence type="ECO:0008006" key="3">
    <source>
        <dbReference type="Google" id="ProtNLM"/>
    </source>
</evidence>
<sequence length="121" mass="13538">MKLHLSTTEGNLFTGYGEGHVEINRERHEGSLLVGSNVIVRWPVTDFASLDESHFATILEYAPEVVLLGTGKSLRFPHPRLYKALTAQQIGIEMMDTAALCRTYNILTTEGRRVMAAIVHR</sequence>
<dbReference type="PANTHER" id="PTHR21192:SF2">
    <property type="entry name" value="NADH DEHYDROGENASE [UBIQUINONE] 1 ALPHA SUBCOMPLEX ASSEMBLY FACTOR 3"/>
    <property type="match status" value="1"/>
</dbReference>
<name>A0A840MGS7_9PROT</name>
<proteinExistence type="predicted"/>
<organism evidence="1 2">
    <name type="scientific">Chitinivorax tropicus</name>
    <dbReference type="NCBI Taxonomy" id="714531"/>
    <lineage>
        <taxon>Bacteria</taxon>
        <taxon>Pseudomonadati</taxon>
        <taxon>Pseudomonadota</taxon>
        <taxon>Betaproteobacteria</taxon>
        <taxon>Chitinivorax</taxon>
    </lineage>
</organism>
<keyword evidence="2" id="KW-1185">Reference proteome</keyword>
<dbReference type="SUPFAM" id="SSF64076">
    <property type="entry name" value="MTH938-like"/>
    <property type="match status" value="1"/>
</dbReference>
<comment type="caution">
    <text evidence="1">The sequence shown here is derived from an EMBL/GenBank/DDBJ whole genome shotgun (WGS) entry which is preliminary data.</text>
</comment>
<accession>A0A840MGS7</accession>
<protein>
    <recommendedName>
        <fullName evidence="3">Xcc1710-like domain-containing protein</fullName>
    </recommendedName>
</protein>
<dbReference type="EMBL" id="JACHHY010000009">
    <property type="protein sequence ID" value="MBB5018434.1"/>
    <property type="molecule type" value="Genomic_DNA"/>
</dbReference>
<reference evidence="1 2" key="1">
    <citation type="submission" date="2020-08" db="EMBL/GenBank/DDBJ databases">
        <title>Genomic Encyclopedia of Type Strains, Phase IV (KMG-IV): sequencing the most valuable type-strain genomes for metagenomic binning, comparative biology and taxonomic classification.</title>
        <authorList>
            <person name="Goeker M."/>
        </authorList>
    </citation>
    <scope>NUCLEOTIDE SEQUENCE [LARGE SCALE GENOMIC DNA]</scope>
    <source>
        <strain evidence="1 2">DSM 27165</strain>
    </source>
</reference>
<evidence type="ECO:0000313" key="1">
    <source>
        <dbReference type="EMBL" id="MBB5018434.1"/>
    </source>
</evidence>
<dbReference type="RefSeq" id="WP_184037716.1">
    <property type="nucleotide sequence ID" value="NZ_JACHHY010000009.1"/>
</dbReference>
<dbReference type="AlphaFoldDB" id="A0A840MGS7"/>
<dbReference type="Pfam" id="PF04430">
    <property type="entry name" value="DUF498"/>
    <property type="match status" value="1"/>
</dbReference>
<dbReference type="Gene3D" id="3.40.1230.10">
    <property type="entry name" value="MTH938-like"/>
    <property type="match status" value="1"/>
</dbReference>
<dbReference type="Proteomes" id="UP000575898">
    <property type="component" value="Unassembled WGS sequence"/>
</dbReference>
<dbReference type="PANTHER" id="PTHR21192">
    <property type="entry name" value="NUCLEAR PROTEIN E3-3"/>
    <property type="match status" value="1"/>
</dbReference>
<dbReference type="CDD" id="cd05560">
    <property type="entry name" value="Xcc1710_like"/>
    <property type="match status" value="1"/>
</dbReference>
<dbReference type="InterPro" id="IPR036748">
    <property type="entry name" value="MTH938-like_sf"/>
</dbReference>